<comment type="caution">
    <text evidence="4">The sequence shown here is derived from an EMBL/GenBank/DDBJ whole genome shotgun (WGS) entry which is preliminary data.</text>
</comment>
<evidence type="ECO:0000256" key="1">
    <source>
        <dbReference type="ARBA" id="ARBA00022857"/>
    </source>
</evidence>
<evidence type="ECO:0000256" key="2">
    <source>
        <dbReference type="ARBA" id="ARBA00023002"/>
    </source>
</evidence>
<name>A0AAJ0DJ77_9PEZI</name>
<dbReference type="InterPro" id="IPR045312">
    <property type="entry name" value="PCBER-like"/>
</dbReference>
<sequence>MSSNYIKNVAIVGAAGNSGTFITRALLDTGKHTITALTRAYSSSKFPDSVTVKTIDYSDPSTIVSALQGQDALVITLGGMVAKDTETKLIEAAGEAGVKWILPNEWAPDTANEALVKDVFVFAGKPVNRKAIADLGKSNYIAISTGFWYEWSLAIGPAFGIDTVNRKVTLFDDGDTKISTSTWPQVGRTVASLLSLPIKAEGGNETCLENFANKVIYASSFTLSQNEMLASVLRVTDTKDADWTITKESSRERFTTGLEEIKEGKRIGFVKMLYTRVFFPDGSGDTEHNNGSVNKVLGLPKEDLDEATGRAVERAKVEKQWADE</sequence>
<feature type="domain" description="NmrA-like" evidence="3">
    <location>
        <begin position="7"/>
        <end position="142"/>
    </location>
</feature>
<dbReference type="SUPFAM" id="SSF51735">
    <property type="entry name" value="NAD(P)-binding Rossmann-fold domains"/>
    <property type="match status" value="1"/>
</dbReference>
<evidence type="ECO:0000313" key="4">
    <source>
        <dbReference type="EMBL" id="KAK3055132.1"/>
    </source>
</evidence>
<dbReference type="GO" id="GO:0016491">
    <property type="term" value="F:oxidoreductase activity"/>
    <property type="evidence" value="ECO:0007669"/>
    <property type="project" value="UniProtKB-KW"/>
</dbReference>
<reference evidence="4" key="1">
    <citation type="submission" date="2023-04" db="EMBL/GenBank/DDBJ databases">
        <title>Black Yeasts Isolated from many extreme environments.</title>
        <authorList>
            <person name="Coleine C."/>
            <person name="Stajich J.E."/>
            <person name="Selbmann L."/>
        </authorList>
    </citation>
    <scope>NUCLEOTIDE SEQUENCE</scope>
    <source>
        <strain evidence="4">CCFEE 5312</strain>
    </source>
</reference>
<dbReference type="PANTHER" id="PTHR47706">
    <property type="entry name" value="NMRA-LIKE FAMILY PROTEIN"/>
    <property type="match status" value="1"/>
</dbReference>
<dbReference type="InterPro" id="IPR008030">
    <property type="entry name" value="NmrA-like"/>
</dbReference>
<dbReference type="EMBL" id="JAWDJX010000009">
    <property type="protein sequence ID" value="KAK3055132.1"/>
    <property type="molecule type" value="Genomic_DNA"/>
</dbReference>
<dbReference type="Proteomes" id="UP001271007">
    <property type="component" value="Unassembled WGS sequence"/>
</dbReference>
<dbReference type="InterPro" id="IPR036291">
    <property type="entry name" value="NAD(P)-bd_dom_sf"/>
</dbReference>
<dbReference type="Gene3D" id="3.40.50.720">
    <property type="entry name" value="NAD(P)-binding Rossmann-like Domain"/>
    <property type="match status" value="1"/>
</dbReference>
<keyword evidence="2" id="KW-0560">Oxidoreductase</keyword>
<dbReference type="Gene3D" id="3.90.25.10">
    <property type="entry name" value="UDP-galactose 4-epimerase, domain 1"/>
    <property type="match status" value="1"/>
</dbReference>
<dbReference type="Pfam" id="PF05368">
    <property type="entry name" value="NmrA"/>
    <property type="match status" value="1"/>
</dbReference>
<accession>A0AAJ0DJ77</accession>
<dbReference type="AlphaFoldDB" id="A0AAJ0DJ77"/>
<proteinExistence type="predicted"/>
<evidence type="ECO:0000259" key="3">
    <source>
        <dbReference type="Pfam" id="PF05368"/>
    </source>
</evidence>
<keyword evidence="1" id="KW-0521">NADP</keyword>
<protein>
    <recommendedName>
        <fullName evidence="3">NmrA-like domain-containing protein</fullName>
    </recommendedName>
</protein>
<organism evidence="4 5">
    <name type="scientific">Extremus antarcticus</name>
    <dbReference type="NCBI Taxonomy" id="702011"/>
    <lineage>
        <taxon>Eukaryota</taxon>
        <taxon>Fungi</taxon>
        <taxon>Dikarya</taxon>
        <taxon>Ascomycota</taxon>
        <taxon>Pezizomycotina</taxon>
        <taxon>Dothideomycetes</taxon>
        <taxon>Dothideomycetidae</taxon>
        <taxon>Mycosphaerellales</taxon>
        <taxon>Extremaceae</taxon>
        <taxon>Extremus</taxon>
    </lineage>
</organism>
<dbReference type="CDD" id="cd05259">
    <property type="entry name" value="PCBER_SDR_a"/>
    <property type="match status" value="1"/>
</dbReference>
<keyword evidence="5" id="KW-1185">Reference proteome</keyword>
<dbReference type="PANTHER" id="PTHR47706:SF7">
    <property type="entry name" value="CIPA-LIKE, PUTATIVE (AFU_ORTHOLOGUE AFUA_1G01630)-RELATED"/>
    <property type="match status" value="1"/>
</dbReference>
<gene>
    <name evidence="4" type="ORF">LTR09_003685</name>
</gene>
<evidence type="ECO:0000313" key="5">
    <source>
        <dbReference type="Proteomes" id="UP001271007"/>
    </source>
</evidence>
<dbReference type="InterPro" id="IPR051609">
    <property type="entry name" value="NmrA/Isoflavone_reductase-like"/>
</dbReference>